<sequence>MATEKLTIIKADVKNEVTKKVKPKFVQLGNMNFAATVEVDKSVAKELDTDARFVAKLYDDATKEYKKLLNECTLRVDAANNLGSVLPLTDKECKELDADIKKIFSKYEKSIEHVATKHFDKWRQANKDRKKYRIKVVSAIVLGSACAIGSTASLAAGTVTGGASIAASIYGIAQSIVSVARAVQKVTSDIVKIHGELEKALKQLVSAYENQSKAKVKAKEIGKEILADFLMVETAGFNRVDKHLETYKAKLKNIDLEIAALGKELNKLLDKQSKLDKEIEKKLGKMAKDRGYKSKKLDGLFTAMEAARKETARLIKSIEAYHVSIKPAEKFRDNSQKAVDALRHKDPVWAKWVIWVGSLGLGTTVTSIASGGENLVKAASAIETGFNTLSKEFA</sequence>
<dbReference type="Proteomes" id="UP000766629">
    <property type="component" value="Unassembled WGS sequence"/>
</dbReference>
<dbReference type="EMBL" id="JAHVJA010000001">
    <property type="protein sequence ID" value="MBY6138090.1"/>
    <property type="molecule type" value="Genomic_DNA"/>
</dbReference>
<feature type="coiled-coil region" evidence="1">
    <location>
        <begin position="244"/>
        <end position="278"/>
    </location>
</feature>
<accession>A0ABS7NA69</accession>
<keyword evidence="2" id="KW-0472">Membrane</keyword>
<keyword evidence="4" id="KW-1185">Reference proteome</keyword>
<feature type="transmembrane region" description="Helical" evidence="2">
    <location>
        <begin position="136"/>
        <end position="156"/>
    </location>
</feature>
<evidence type="ECO:0000313" key="3">
    <source>
        <dbReference type="EMBL" id="MBY6138090.1"/>
    </source>
</evidence>
<evidence type="ECO:0000313" key="4">
    <source>
        <dbReference type="Proteomes" id="UP000766629"/>
    </source>
</evidence>
<proteinExistence type="predicted"/>
<gene>
    <name evidence="3" type="ORF">KUV26_01440</name>
</gene>
<reference evidence="3 4" key="1">
    <citation type="submission" date="2021-06" db="EMBL/GenBank/DDBJ databases">
        <title>50 bacteria genomes isolated from Dapeng, Shenzhen, China.</title>
        <authorList>
            <person name="Zheng W."/>
            <person name="Yu S."/>
            <person name="Huang Y."/>
        </authorList>
    </citation>
    <scope>NUCLEOTIDE SEQUENCE [LARGE SCALE GENOMIC DNA]</scope>
    <source>
        <strain evidence="3 4">DP1N14-2</strain>
    </source>
</reference>
<keyword evidence="1" id="KW-0175">Coiled coil</keyword>
<protein>
    <submittedName>
        <fullName evidence="3">Uncharacterized protein</fullName>
    </submittedName>
</protein>
<evidence type="ECO:0000256" key="2">
    <source>
        <dbReference type="SAM" id="Phobius"/>
    </source>
</evidence>
<comment type="caution">
    <text evidence="3">The sequence shown here is derived from an EMBL/GenBank/DDBJ whole genome shotgun (WGS) entry which is preliminary data.</text>
</comment>
<dbReference type="RefSeq" id="WP_222507085.1">
    <property type="nucleotide sequence ID" value="NZ_JAHVJA010000001.1"/>
</dbReference>
<keyword evidence="2" id="KW-1133">Transmembrane helix</keyword>
<name>A0ABS7NA69_9RHOB</name>
<keyword evidence="2" id="KW-0812">Transmembrane</keyword>
<evidence type="ECO:0000256" key="1">
    <source>
        <dbReference type="SAM" id="Coils"/>
    </source>
</evidence>
<organism evidence="3 4">
    <name type="scientific">Leisingera daeponensis</name>
    <dbReference type="NCBI Taxonomy" id="405746"/>
    <lineage>
        <taxon>Bacteria</taxon>
        <taxon>Pseudomonadati</taxon>
        <taxon>Pseudomonadota</taxon>
        <taxon>Alphaproteobacteria</taxon>
        <taxon>Rhodobacterales</taxon>
        <taxon>Roseobacteraceae</taxon>
        <taxon>Leisingera</taxon>
    </lineage>
</organism>